<dbReference type="RefSeq" id="WP_069116253.1">
    <property type="nucleotide sequence ID" value="NZ_CP017015.1"/>
</dbReference>
<proteinExistence type="predicted"/>
<organism evidence="2 3">
    <name type="scientific">Spiroplasma helicoides</name>
    <dbReference type="NCBI Taxonomy" id="216938"/>
    <lineage>
        <taxon>Bacteria</taxon>
        <taxon>Bacillati</taxon>
        <taxon>Mycoplasmatota</taxon>
        <taxon>Mollicutes</taxon>
        <taxon>Entomoplasmatales</taxon>
        <taxon>Spiroplasmataceae</taxon>
        <taxon>Spiroplasma</taxon>
    </lineage>
</organism>
<dbReference type="STRING" id="216938.SHELI_v1c04170"/>
<evidence type="ECO:0000313" key="3">
    <source>
        <dbReference type="Proteomes" id="UP000094378"/>
    </source>
</evidence>
<feature type="signal peptide" evidence="1">
    <location>
        <begin position="1"/>
        <end position="23"/>
    </location>
</feature>
<dbReference type="Proteomes" id="UP000094378">
    <property type="component" value="Chromosome"/>
</dbReference>
<evidence type="ECO:0000256" key="1">
    <source>
        <dbReference type="SAM" id="SignalP"/>
    </source>
</evidence>
<name>A0A1B3SKC0_9MOLU</name>
<gene>
    <name evidence="2" type="ORF">SHELI_v1c04170</name>
</gene>
<dbReference type="AlphaFoldDB" id="A0A1B3SKC0"/>
<evidence type="ECO:0008006" key="4">
    <source>
        <dbReference type="Google" id="ProtNLM"/>
    </source>
</evidence>
<evidence type="ECO:0000313" key="2">
    <source>
        <dbReference type="EMBL" id="AOG60368.1"/>
    </source>
</evidence>
<sequence length="572" mass="67909">MNRKISRVFLLSLVLGAPIFSISCDQHSMIYDQINDSPDTIADMIKDSFFNSKQKFKDQTEVLKYLKSILSSYSYVYFDDKSIIKEKDSYLFEYKEVSRNEQYFKYNFKLIGTKYIKNDIVFNHDDYYSFDIDIKRQLELVDNIEFLQTESETSSNNGFAYFTIKNIINYKNFKVKASSEEFNYKNFEYNKNNKNNFIIELYPLYDIDYQFIEFLVSSDNTSKNTTIKIKNNYYSSEIVVLNKKVVETKWADKFTFKILNYKILKNIKIEELNNRFTFAKNFSINNLTGDVEGLALFKDYNGISKTHEFTINIKADDVYEQSFLLKINKINIFENEDKNSNISIDVENPRVLKMSKNIKNLTLISIEDDFYYDNAMFLNGSLVDKDKKSYIGLNEIVVQAKRPPLNNAKKVNYFLIDFDFEYNNDGKKEILNVKGASIDFLVDKWSQKTISIFDKEAKIEVVNNTPNSYLKYELDKEQKNINIYTNSSKVDFKINYDFFRKTYNIKNFENEVEESIFAHTLGFYVNNKDPDYFVQYFIIRDRFRETKKVVFAYKQENSNLESFTITFLYFEV</sequence>
<keyword evidence="1" id="KW-0732">Signal</keyword>
<accession>A0A1B3SKC0</accession>
<protein>
    <recommendedName>
        <fullName evidence="4">Lipoprotein</fullName>
    </recommendedName>
</protein>
<feature type="chain" id="PRO_5008554012" description="Lipoprotein" evidence="1">
    <location>
        <begin position="24"/>
        <end position="572"/>
    </location>
</feature>
<reference evidence="2 3" key="1">
    <citation type="submission" date="2016-08" db="EMBL/GenBank/DDBJ databases">
        <title>Complete genome sequence of Spiroplasma helicoides TABS-2 (DSM 22551).</title>
        <authorList>
            <person name="Shen W.-Y."/>
            <person name="Lo W.-S."/>
            <person name="Lai Y.-C."/>
            <person name="Kuo C.-H."/>
        </authorList>
    </citation>
    <scope>NUCLEOTIDE SEQUENCE [LARGE SCALE GENOMIC DNA]</scope>
    <source>
        <strain evidence="2 3">TABS-2</strain>
    </source>
</reference>
<dbReference type="KEGG" id="shj:SHELI_v1c04170"/>
<keyword evidence="3" id="KW-1185">Reference proteome</keyword>
<dbReference type="PROSITE" id="PS51257">
    <property type="entry name" value="PROKAR_LIPOPROTEIN"/>
    <property type="match status" value="1"/>
</dbReference>
<dbReference type="EMBL" id="CP017015">
    <property type="protein sequence ID" value="AOG60368.1"/>
    <property type="molecule type" value="Genomic_DNA"/>
</dbReference>